<keyword evidence="1" id="KW-0560">Oxidoreductase</keyword>
<evidence type="ECO:0000259" key="2">
    <source>
        <dbReference type="Pfam" id="PF01494"/>
    </source>
</evidence>
<dbReference type="PRINTS" id="PR00420">
    <property type="entry name" value="RNGMNOXGNASE"/>
</dbReference>
<dbReference type="PANTHER" id="PTHR43476">
    <property type="entry name" value="3-(3-HYDROXY-PHENYL)PROPIONATE/3-HYDROXYCINNAMIC ACID HYDROXYLASE"/>
    <property type="match status" value="1"/>
</dbReference>
<sequence length="410" mass="45444">MKPPRVVVVGGGPAGMLLAYQLVSNGVPVRVLERHLDFEREFRGELLQAPVVAALERAGLFSALLERGLALPDIERRMYVGKRRTVRVPGPQERGAVVSQPGMLALLHGLCMRYPHYRLDFGTTVLDAIQEDGRVVAMKTRHDGVEDRVDGDLFIVCNGRNSHLRKSCGLETEQFATTADALWLRFDLSDAPEALPESLQVHMFGKGLVVVFQRSTGHRLHLAYSEPGDLNRLRKDLPELRRRLLPTLPETLRPHVERKLDEHTEWQVLKIVVDRVRHWHAPGVLFLGDAAHTMSPSGGQGLNLALRDTFVAANHLLEALQAERPLDAAVFQRIQEERQPEIDRVQAGQTRAGQMVLKPLGVLHMMFTLLGAVMRFAGKKMQGAGAVPTVEPRYLTPLTGAPGLQGPTAP</sequence>
<evidence type="ECO:0000313" key="3">
    <source>
        <dbReference type="EMBL" id="RKG92181.1"/>
    </source>
</evidence>
<evidence type="ECO:0000313" key="4">
    <source>
        <dbReference type="Proteomes" id="UP000268094"/>
    </source>
</evidence>
<dbReference type="SUPFAM" id="SSF51905">
    <property type="entry name" value="FAD/NAD(P)-binding domain"/>
    <property type="match status" value="1"/>
</dbReference>
<dbReference type="RefSeq" id="WP_120539820.1">
    <property type="nucleotide sequence ID" value="NZ_RAVZ01000030.1"/>
</dbReference>
<dbReference type="OrthoDB" id="9791689at2"/>
<evidence type="ECO:0000256" key="1">
    <source>
        <dbReference type="ARBA" id="ARBA00023002"/>
    </source>
</evidence>
<proteinExistence type="predicted"/>
<dbReference type="Proteomes" id="UP000268094">
    <property type="component" value="Unassembled WGS sequence"/>
</dbReference>
<dbReference type="Gene3D" id="3.50.50.60">
    <property type="entry name" value="FAD/NAD(P)-binding domain"/>
    <property type="match status" value="2"/>
</dbReference>
<reference evidence="4" key="1">
    <citation type="submission" date="2018-09" db="EMBL/GenBank/DDBJ databases">
        <authorList>
            <person name="Livingstone P.G."/>
            <person name="Whitworth D.E."/>
        </authorList>
    </citation>
    <scope>NUCLEOTIDE SEQUENCE [LARGE SCALE GENOMIC DNA]</scope>
    <source>
        <strain evidence="4">CA054A</strain>
    </source>
</reference>
<dbReference type="PANTHER" id="PTHR43476:SF5">
    <property type="entry name" value="FAD-DEPENDENT MONOOXYGENASE"/>
    <property type="match status" value="1"/>
</dbReference>
<accession>A0A3A8JP20</accession>
<comment type="caution">
    <text evidence="3">The sequence shown here is derived from an EMBL/GenBank/DDBJ whole genome shotgun (WGS) entry which is preliminary data.</text>
</comment>
<dbReference type="Pfam" id="PF01494">
    <property type="entry name" value="FAD_binding_3"/>
    <property type="match status" value="1"/>
</dbReference>
<keyword evidence="4" id="KW-1185">Reference proteome</keyword>
<dbReference type="GO" id="GO:0016491">
    <property type="term" value="F:oxidoreductase activity"/>
    <property type="evidence" value="ECO:0007669"/>
    <property type="project" value="UniProtKB-KW"/>
</dbReference>
<feature type="domain" description="FAD-binding" evidence="2">
    <location>
        <begin position="6"/>
        <end position="324"/>
    </location>
</feature>
<dbReference type="InterPro" id="IPR002938">
    <property type="entry name" value="FAD-bd"/>
</dbReference>
<protein>
    <submittedName>
        <fullName evidence="3">NADH:flavin oxidoreductase</fullName>
    </submittedName>
</protein>
<name>A0A3A8JP20_9BACT</name>
<dbReference type="EMBL" id="RAVZ01000030">
    <property type="protein sequence ID" value="RKG92181.1"/>
    <property type="molecule type" value="Genomic_DNA"/>
</dbReference>
<dbReference type="InterPro" id="IPR050631">
    <property type="entry name" value="PheA/TfdB_FAD_monoxygenase"/>
</dbReference>
<dbReference type="InterPro" id="IPR036188">
    <property type="entry name" value="FAD/NAD-bd_sf"/>
</dbReference>
<dbReference type="AlphaFoldDB" id="A0A3A8JP20"/>
<organism evidence="3 4">
    <name type="scientific">Corallococcus terminator</name>
    <dbReference type="NCBI Taxonomy" id="2316733"/>
    <lineage>
        <taxon>Bacteria</taxon>
        <taxon>Pseudomonadati</taxon>
        <taxon>Myxococcota</taxon>
        <taxon>Myxococcia</taxon>
        <taxon>Myxococcales</taxon>
        <taxon>Cystobacterineae</taxon>
        <taxon>Myxococcaceae</taxon>
        <taxon>Corallococcus</taxon>
    </lineage>
</organism>
<dbReference type="GO" id="GO:0071949">
    <property type="term" value="F:FAD binding"/>
    <property type="evidence" value="ECO:0007669"/>
    <property type="project" value="InterPro"/>
</dbReference>
<gene>
    <name evidence="3" type="ORF">D7V88_06985</name>
</gene>